<reference evidence="4" key="1">
    <citation type="submission" date="2025-08" db="UniProtKB">
        <authorList>
            <consortium name="Ensembl"/>
        </authorList>
    </citation>
    <scope>IDENTIFICATION</scope>
</reference>
<evidence type="ECO:0000256" key="2">
    <source>
        <dbReference type="ARBA" id="ARBA00022801"/>
    </source>
</evidence>
<dbReference type="SUPFAM" id="SSF53474">
    <property type="entry name" value="alpha/beta-Hydrolases"/>
    <property type="match status" value="1"/>
</dbReference>
<reference evidence="4" key="2">
    <citation type="submission" date="2025-09" db="UniProtKB">
        <authorList>
            <consortium name="Ensembl"/>
        </authorList>
    </citation>
    <scope>IDENTIFICATION</scope>
</reference>
<dbReference type="GO" id="GO:0016787">
    <property type="term" value="F:hydrolase activity"/>
    <property type="evidence" value="ECO:0007669"/>
    <property type="project" value="UniProtKB-KW"/>
</dbReference>
<protein>
    <submittedName>
        <fullName evidence="4">Serine hydrolase-like</fullName>
    </submittedName>
</protein>
<dbReference type="Pfam" id="PF00561">
    <property type="entry name" value="Abhydrolase_1"/>
    <property type="match status" value="1"/>
</dbReference>
<evidence type="ECO:0000313" key="5">
    <source>
        <dbReference type="Proteomes" id="UP000694381"/>
    </source>
</evidence>
<dbReference type="GO" id="GO:0016020">
    <property type="term" value="C:membrane"/>
    <property type="evidence" value="ECO:0007669"/>
    <property type="project" value="TreeGrafter"/>
</dbReference>
<keyword evidence="5" id="KW-1185">Reference proteome</keyword>
<dbReference type="InterPro" id="IPR050266">
    <property type="entry name" value="AB_hydrolase_sf"/>
</dbReference>
<dbReference type="GeneTree" id="ENSGT00530000063960"/>
<evidence type="ECO:0000256" key="1">
    <source>
        <dbReference type="ARBA" id="ARBA00008645"/>
    </source>
</evidence>
<evidence type="ECO:0000313" key="4">
    <source>
        <dbReference type="Ensembl" id="ENSNGAP00000000732.1"/>
    </source>
</evidence>
<dbReference type="AlphaFoldDB" id="A0A8C6QDY1"/>
<comment type="similarity">
    <text evidence="1">Belongs to the AB hydrolase superfamily.</text>
</comment>
<dbReference type="Gene3D" id="3.40.50.1820">
    <property type="entry name" value="alpha/beta hydrolase"/>
    <property type="match status" value="1"/>
</dbReference>
<evidence type="ECO:0000259" key="3">
    <source>
        <dbReference type="Pfam" id="PF00561"/>
    </source>
</evidence>
<dbReference type="InterPro" id="IPR000073">
    <property type="entry name" value="AB_hydrolase_1"/>
</dbReference>
<dbReference type="Proteomes" id="UP000694381">
    <property type="component" value="Unassembled WGS sequence"/>
</dbReference>
<feature type="domain" description="AB hydrolase-1" evidence="3">
    <location>
        <begin position="23"/>
        <end position="96"/>
    </location>
</feature>
<dbReference type="OMA" id="SAQNMEK"/>
<sequence>MQGMFAGMSSELKLAVLGLPEEPPVLCLHGWLDNANSFDRLIPLLPEDFHYVAMGFGGHGLSSHYSPGFPYHHQNFEIRRVVAAFNLTKVSFLWGLCPPADSSLWCFLAVLLSELMDKLILLDVTPFILDTNEMENIPTYQRRTRENTLQVEASQKPLRVYSLEELFLKNNTHVDKECGELLLQRGTTKVATGKGLTVRLENTLEFVIRDMFVNFTRSLKGPVMNKVGHSDVRQENDSKKESVVFTVDTLKAILKEESVGSFVELPGNHYIHMSKPHLVASSIASFLQSKRMTLVSL</sequence>
<organism evidence="4 5">
    <name type="scientific">Nannospalax galili</name>
    <name type="common">Northern Israeli blind subterranean mole rat</name>
    <name type="synonym">Spalax galili</name>
    <dbReference type="NCBI Taxonomy" id="1026970"/>
    <lineage>
        <taxon>Eukaryota</taxon>
        <taxon>Metazoa</taxon>
        <taxon>Chordata</taxon>
        <taxon>Craniata</taxon>
        <taxon>Vertebrata</taxon>
        <taxon>Euteleostomi</taxon>
        <taxon>Mammalia</taxon>
        <taxon>Eutheria</taxon>
        <taxon>Euarchontoglires</taxon>
        <taxon>Glires</taxon>
        <taxon>Rodentia</taxon>
        <taxon>Myomorpha</taxon>
        <taxon>Muroidea</taxon>
        <taxon>Spalacidae</taxon>
        <taxon>Spalacinae</taxon>
        <taxon>Nannospalax</taxon>
    </lineage>
</organism>
<dbReference type="PANTHER" id="PTHR43798">
    <property type="entry name" value="MONOACYLGLYCEROL LIPASE"/>
    <property type="match status" value="1"/>
</dbReference>
<proteinExistence type="inferred from homology"/>
<gene>
    <name evidence="4" type="primary">Serhl2</name>
</gene>
<keyword evidence="2" id="KW-0378">Hydrolase</keyword>
<dbReference type="Ensembl" id="ENSNGAT00000000745.1">
    <property type="protein sequence ID" value="ENSNGAP00000000732.1"/>
    <property type="gene ID" value="ENSNGAG00000000560.1"/>
</dbReference>
<name>A0A8C6QDY1_NANGA</name>
<dbReference type="InterPro" id="IPR029058">
    <property type="entry name" value="AB_hydrolase_fold"/>
</dbReference>
<dbReference type="PANTHER" id="PTHR43798:SF14">
    <property type="entry name" value="SERINE HYDROLASE-LIKE PROTEIN DDB_G0286239"/>
    <property type="match status" value="1"/>
</dbReference>
<accession>A0A8C6QDY1</accession>